<evidence type="ECO:0000256" key="4">
    <source>
        <dbReference type="ARBA" id="ARBA00022622"/>
    </source>
</evidence>
<dbReference type="FunFam" id="3.20.20.80:FF:000038">
    <property type="entry name" value="1,3-beta-glucanosyltransferase"/>
    <property type="match status" value="1"/>
</dbReference>
<keyword evidence="5 10" id="KW-0732">Signal</keyword>
<dbReference type="GO" id="GO:0031505">
    <property type="term" value="P:fungal-type cell wall organization"/>
    <property type="evidence" value="ECO:0007669"/>
    <property type="project" value="UniProtKB-ARBA"/>
</dbReference>
<feature type="domain" description="X8" evidence="13">
    <location>
        <begin position="374"/>
        <end position="461"/>
    </location>
</feature>
<comment type="subcellular location">
    <subcellularLocation>
        <location evidence="1 10">Cell membrane</location>
        <topology evidence="1 10">Lipid-anchor</topology>
        <topology evidence="1 10">GPI-anchor</topology>
    </subcellularLocation>
</comment>
<dbReference type="InterPro" id="IPR012946">
    <property type="entry name" value="X8"/>
</dbReference>
<evidence type="ECO:0000256" key="2">
    <source>
        <dbReference type="ARBA" id="ARBA00007528"/>
    </source>
</evidence>
<evidence type="ECO:0000313" key="14">
    <source>
        <dbReference type="EMBL" id="GME69234.1"/>
    </source>
</evidence>
<dbReference type="Pfam" id="PF07983">
    <property type="entry name" value="X8"/>
    <property type="match status" value="1"/>
</dbReference>
<evidence type="ECO:0000256" key="3">
    <source>
        <dbReference type="ARBA" id="ARBA00022475"/>
    </source>
</evidence>
<keyword evidence="9 10" id="KW-0449">Lipoprotein</keyword>
<keyword evidence="6 10" id="KW-0472">Membrane</keyword>
<dbReference type="Proteomes" id="UP001165120">
    <property type="component" value="Unassembled WGS sequence"/>
</dbReference>
<comment type="caution">
    <text evidence="14">The sequence shown here is derived from an EMBL/GenBank/DDBJ whole genome shotgun (WGS) entry which is preliminary data.</text>
</comment>
<evidence type="ECO:0000256" key="9">
    <source>
        <dbReference type="ARBA" id="ARBA00023288"/>
    </source>
</evidence>
<protein>
    <recommendedName>
        <fullName evidence="10">1,3-beta-glucanosyltransferase</fullName>
        <ecNumber evidence="10">2.4.1.-</ecNumber>
    </recommendedName>
</protein>
<evidence type="ECO:0000256" key="5">
    <source>
        <dbReference type="ARBA" id="ARBA00022729"/>
    </source>
</evidence>
<keyword evidence="12" id="KW-1133">Transmembrane helix</keyword>
<dbReference type="Gene3D" id="1.20.58.1040">
    <property type="match status" value="1"/>
</dbReference>
<dbReference type="EMBL" id="BSXN01000615">
    <property type="protein sequence ID" value="GME69234.1"/>
    <property type="molecule type" value="Genomic_DNA"/>
</dbReference>
<evidence type="ECO:0000256" key="1">
    <source>
        <dbReference type="ARBA" id="ARBA00004609"/>
    </source>
</evidence>
<feature type="chain" id="PRO_5041012636" description="1,3-beta-glucanosyltransferase" evidence="10">
    <location>
        <begin position="21"/>
        <end position="557"/>
    </location>
</feature>
<sequence length="557" mass="59472">MIGVKSCLLAFSALSKLSSALPDIEVVGNKFFFADNGSQFYIRGVAYQADTALSTSNSSFVDPLADATTCKRDIPYLQQLNTNVIRVYALDATADHDECMSLLEDAGIYVLADLAQPKLSISTTDPSWDLDLFDRYTSVIDMLQGYDNILGLFAGNEVITNNTNTDSAPFVKAAIRDMKAYMKEKSYRAIPIGYSANDDADTRVASADYFACGDLVERADFYGINMYEWCGNSNFKTSGYQDRTEEFSNLTIPVFFSEYGCNEVQPRKFTEIGTIFSNEMTDVWSGGIVYMYFEEVNNYGLVTIVDDNTVSTMADFQYYSSEINDVSPTSAKASDMSSSTALLSCPATSSYWKAAQSLPPTPQDGLCNCMEASLGCIVADDVDEDDYQDLFSYVCNEVDCGGINGNGTSGKYGAYSFCSSKEKLSFVLNLYYLANSESNQACDFSGSAQVVNSSTYSQCSAVLSQAGTDGLGTVTDTVNFQATGQSAVSKTSSTGTKGGKTTSTSGSSGSSGSSSSASSTSSKGAGVSSIKGVESASAIISLVMSIFVLGGLSAIIM</sequence>
<dbReference type="GO" id="GO:0042124">
    <property type="term" value="F:1,3-beta-glucanosyltransferase activity"/>
    <property type="evidence" value="ECO:0007669"/>
    <property type="project" value="TreeGrafter"/>
</dbReference>
<evidence type="ECO:0000256" key="7">
    <source>
        <dbReference type="ARBA" id="ARBA00023157"/>
    </source>
</evidence>
<dbReference type="Pfam" id="PF03198">
    <property type="entry name" value="Glyco_hydro_72"/>
    <property type="match status" value="1"/>
</dbReference>
<evidence type="ECO:0000313" key="15">
    <source>
        <dbReference type="Proteomes" id="UP001165120"/>
    </source>
</evidence>
<feature type="transmembrane region" description="Helical" evidence="12">
    <location>
        <begin position="536"/>
        <end position="556"/>
    </location>
</feature>
<keyword evidence="7" id="KW-1015">Disulfide bond</keyword>
<organism evidence="14 15">
    <name type="scientific">Candida boidinii</name>
    <name type="common">Yeast</name>
    <dbReference type="NCBI Taxonomy" id="5477"/>
    <lineage>
        <taxon>Eukaryota</taxon>
        <taxon>Fungi</taxon>
        <taxon>Dikarya</taxon>
        <taxon>Ascomycota</taxon>
        <taxon>Saccharomycotina</taxon>
        <taxon>Pichiomycetes</taxon>
        <taxon>Pichiales</taxon>
        <taxon>Pichiaceae</taxon>
        <taxon>Ogataea</taxon>
        <taxon>Ogataea/Candida clade</taxon>
    </lineage>
</organism>
<dbReference type="InterPro" id="IPR004886">
    <property type="entry name" value="Glucanosyltransferase"/>
</dbReference>
<accession>A0A9W6WFU6</accession>
<dbReference type="GO" id="GO:0030445">
    <property type="term" value="C:yeast-form cell wall"/>
    <property type="evidence" value="ECO:0007669"/>
    <property type="project" value="UniProtKB-ARBA"/>
</dbReference>
<comment type="similarity">
    <text evidence="2 10">Belongs to the glycosyl hydrolase 72 family.</text>
</comment>
<dbReference type="GO" id="GO:0098552">
    <property type="term" value="C:side of membrane"/>
    <property type="evidence" value="ECO:0007669"/>
    <property type="project" value="UniProtKB-KW"/>
</dbReference>
<dbReference type="FunFam" id="1.20.58.1040:FF:000005">
    <property type="entry name" value="1,3-beta-glucanosyltransferase"/>
    <property type="match status" value="1"/>
</dbReference>
<comment type="function">
    <text evidence="10">Splits internally a 1,3-beta-glucan molecule and transfers the newly generated reducing end (the donor) to the non-reducing end of another 1,3-beta-glucan molecule (the acceptor) forming a 1,3-beta linkage, resulting in the elongation of 1,3-beta-glucan chains in the cell wall.</text>
</comment>
<dbReference type="GO" id="GO:0031982">
    <property type="term" value="C:vesicle"/>
    <property type="evidence" value="ECO:0007669"/>
    <property type="project" value="UniProtKB-ARBA"/>
</dbReference>
<dbReference type="EC" id="2.4.1.-" evidence="10"/>
<keyword evidence="15" id="KW-1185">Reference proteome</keyword>
<feature type="region of interest" description="Disordered" evidence="11">
    <location>
        <begin position="488"/>
        <end position="526"/>
    </location>
</feature>
<evidence type="ECO:0000256" key="11">
    <source>
        <dbReference type="SAM" id="MobiDB-lite"/>
    </source>
</evidence>
<evidence type="ECO:0000256" key="6">
    <source>
        <dbReference type="ARBA" id="ARBA00023136"/>
    </source>
</evidence>
<keyword evidence="10" id="KW-0808">Transferase</keyword>
<gene>
    <name evidence="14" type="ORF">Cboi02_000216300</name>
</gene>
<feature type="signal peptide" evidence="10">
    <location>
        <begin position="1"/>
        <end position="20"/>
    </location>
</feature>
<dbReference type="PANTHER" id="PTHR31468">
    <property type="entry name" value="1,3-BETA-GLUCANOSYLTRANSFERASE GAS1"/>
    <property type="match status" value="1"/>
</dbReference>
<dbReference type="Gene3D" id="3.20.20.80">
    <property type="entry name" value="Glycosidases"/>
    <property type="match status" value="1"/>
</dbReference>
<name>A0A9W6WFU6_CANBO</name>
<evidence type="ECO:0000256" key="8">
    <source>
        <dbReference type="ARBA" id="ARBA00023180"/>
    </source>
</evidence>
<keyword evidence="4 10" id="KW-0336">GPI-anchor</keyword>
<dbReference type="InterPro" id="IPR017853">
    <property type="entry name" value="GH"/>
</dbReference>
<dbReference type="SUPFAM" id="SSF51445">
    <property type="entry name" value="(Trans)glycosidases"/>
    <property type="match status" value="1"/>
</dbReference>
<proteinExistence type="inferred from homology"/>
<keyword evidence="8" id="KW-0325">Glycoprotein</keyword>
<dbReference type="GO" id="GO:0071970">
    <property type="term" value="P:fungal-type cell wall (1-&gt;3)-beta-D-glucan biosynthetic process"/>
    <property type="evidence" value="ECO:0007669"/>
    <property type="project" value="TreeGrafter"/>
</dbReference>
<keyword evidence="12" id="KW-0812">Transmembrane</keyword>
<evidence type="ECO:0000256" key="12">
    <source>
        <dbReference type="SAM" id="Phobius"/>
    </source>
</evidence>
<evidence type="ECO:0000259" key="13">
    <source>
        <dbReference type="SMART" id="SM00768"/>
    </source>
</evidence>
<dbReference type="AlphaFoldDB" id="A0A9W6WFU6"/>
<reference evidence="14" key="1">
    <citation type="submission" date="2023-04" db="EMBL/GenBank/DDBJ databases">
        <title>Candida boidinii NBRC 10035.</title>
        <authorList>
            <person name="Ichikawa N."/>
            <person name="Sato H."/>
            <person name="Tonouchi N."/>
        </authorList>
    </citation>
    <scope>NUCLEOTIDE SEQUENCE</scope>
    <source>
        <strain evidence="14">NBRC 10035</strain>
    </source>
</reference>
<dbReference type="PANTHER" id="PTHR31468:SF2">
    <property type="entry name" value="1,3-BETA-GLUCANOSYLTRANSFERASE GAS1"/>
    <property type="match status" value="1"/>
</dbReference>
<keyword evidence="3" id="KW-1003">Cell membrane</keyword>
<dbReference type="GO" id="GO:0005886">
    <property type="term" value="C:plasma membrane"/>
    <property type="evidence" value="ECO:0007669"/>
    <property type="project" value="UniProtKB-SubCell"/>
</dbReference>
<evidence type="ECO:0000256" key="10">
    <source>
        <dbReference type="RuleBase" id="RU361209"/>
    </source>
</evidence>
<dbReference type="SMART" id="SM00768">
    <property type="entry name" value="X8"/>
    <property type="match status" value="1"/>
</dbReference>